<keyword evidence="8" id="KW-1185">Reference proteome</keyword>
<evidence type="ECO:0000313" key="7">
    <source>
        <dbReference type="EMBL" id="BAI62101.1"/>
    </source>
</evidence>
<keyword evidence="4 5" id="KW-0106">Calcium</keyword>
<reference evidence="8" key="3">
    <citation type="journal article" date="2011" name="PLoS ONE">
        <title>Genome sequence of a mesophilic hydrogenotrophic methanogen Methanocella paludicola, the first cultivated representative of the order Methanocellales.</title>
        <authorList>
            <person name="Sakai S."/>
            <person name="Takaki Y."/>
            <person name="Shimamura S."/>
            <person name="Sekine M."/>
            <person name="Tajima T."/>
            <person name="Kosugi H."/>
            <person name="Ichikawa N."/>
            <person name="Tasumi E."/>
            <person name="Hiraki A.T."/>
            <person name="Shimizu A."/>
            <person name="Kato Y."/>
            <person name="Nishiko R."/>
            <person name="Mori K."/>
            <person name="Fujita N."/>
            <person name="Imachi H."/>
            <person name="Takai K."/>
        </authorList>
    </citation>
    <scope>NUCLEOTIDE SEQUENCE [LARGE SCALE GENOMIC DNA]</scope>
    <source>
        <strain evidence="8">DSM 17711 / JCM 13418 / NBRC 101707 / SANAE</strain>
    </source>
</reference>
<evidence type="ECO:0000256" key="2">
    <source>
        <dbReference type="ARBA" id="ARBA00022694"/>
    </source>
</evidence>
<organism evidence="7 8">
    <name type="scientific">Methanocella paludicola (strain DSM 17711 / JCM 13418 / NBRC 101707 / SANAE)</name>
    <dbReference type="NCBI Taxonomy" id="304371"/>
    <lineage>
        <taxon>Archaea</taxon>
        <taxon>Methanobacteriati</taxon>
        <taxon>Methanobacteriota</taxon>
        <taxon>Stenosarchaea group</taxon>
        <taxon>Methanomicrobia</taxon>
        <taxon>Methanocellales</taxon>
        <taxon>Methanocellaceae</taxon>
        <taxon>Methanocella</taxon>
    </lineage>
</organism>
<protein>
    <recommendedName>
        <fullName evidence="5">Protein archease</fullName>
    </recommendedName>
</protein>
<dbReference type="eggNOG" id="arCOG04055">
    <property type="taxonomic scope" value="Archaea"/>
</dbReference>
<dbReference type="AlphaFoldDB" id="D1Z079"/>
<feature type="binding site" evidence="5">
    <location>
        <position position="13"/>
    </location>
    <ligand>
        <name>Ca(2+)</name>
        <dbReference type="ChEBI" id="CHEBI:29108"/>
    </ligand>
</feature>
<dbReference type="GO" id="GO:0006388">
    <property type="term" value="P:tRNA splicing, via endonucleolytic cleavage and ligation"/>
    <property type="evidence" value="ECO:0007669"/>
    <property type="project" value="UniProtKB-UniRule"/>
</dbReference>
<feature type="binding site" evidence="5">
    <location>
        <position position="141"/>
    </location>
    <ligand>
        <name>Ca(2+)</name>
        <dbReference type="ChEBI" id="CHEBI:29108"/>
    </ligand>
</feature>
<comment type="function">
    <text evidence="5">Activates the tRNA-splicing ligase complex by facilitating the enzymatic turnover of catalytic subunit RtcB. Acts by promoting the guanylylation of RtcB, a key intermediate step in tRNA ligation. Can also alter the NTP specificity of RtcB such that ATP, dGTP or ITP is used efficiently.</text>
</comment>
<dbReference type="SUPFAM" id="SSF69819">
    <property type="entry name" value="MTH1598-like"/>
    <property type="match status" value="1"/>
</dbReference>
<dbReference type="Proteomes" id="UP000001882">
    <property type="component" value="Chromosome"/>
</dbReference>
<dbReference type="GO" id="GO:0005509">
    <property type="term" value="F:calcium ion binding"/>
    <property type="evidence" value="ECO:0007669"/>
    <property type="project" value="UniProtKB-UniRule"/>
</dbReference>
<dbReference type="EMBL" id="AP011532">
    <property type="protein sequence ID" value="BAI62101.1"/>
    <property type="molecule type" value="Genomic_DNA"/>
</dbReference>
<evidence type="ECO:0000256" key="4">
    <source>
        <dbReference type="ARBA" id="ARBA00022837"/>
    </source>
</evidence>
<gene>
    <name evidence="7" type="ordered locus">MCP_2029</name>
</gene>
<dbReference type="InterPro" id="IPR036820">
    <property type="entry name" value="Archease_dom_sf"/>
</dbReference>
<keyword evidence="3 5" id="KW-0479">Metal-binding</keyword>
<feature type="domain" description="Archease" evidence="6">
    <location>
        <begin position="5"/>
        <end position="141"/>
    </location>
</feature>
<dbReference type="Gene3D" id="3.55.10.10">
    <property type="entry name" value="Archease domain"/>
    <property type="match status" value="1"/>
</dbReference>
<dbReference type="PATRIC" id="fig|304371.9.peg.2071"/>
<evidence type="ECO:0000256" key="1">
    <source>
        <dbReference type="ARBA" id="ARBA00007963"/>
    </source>
</evidence>
<reference evidence="7 8" key="1">
    <citation type="journal article" date="2007" name="Appl. Environ. Microbiol.">
        <title>Isolation of key methanogens for global methane emission from rice paddy fields: a novel isolate affiliated with the clone cluster rice cluster I.</title>
        <authorList>
            <person name="Sakai S."/>
            <person name="Imachi H."/>
            <person name="Sekiguchi Y."/>
            <person name="Ohashi A."/>
            <person name="Harada H."/>
            <person name="Kamagata Y."/>
        </authorList>
    </citation>
    <scope>NUCLEOTIDE SEQUENCE [LARGE SCALE GENOMIC DNA]</scope>
    <source>
        <strain evidence="8">DSM 17711 / JCM 13418 / NBRC 101707 / SANAE</strain>
    </source>
</reference>
<dbReference type="NCBIfam" id="NF001617">
    <property type="entry name" value="PRK00407.1"/>
    <property type="match status" value="1"/>
</dbReference>
<sequence length="141" mass="16155">MIMDFQYLEHTADAEFIAYGHTVDEAFVNAARAMAGLVIDPAKVKPEVEKSVELSGDALDTLLYDWLSELLYIFEVDHIVYSRFQVHVTPHEGGYTLEARVWGESVSRHPDISMHIKAVTFHDLRFEKKDNIYEAQVLLDI</sequence>
<reference evidence="7 8" key="2">
    <citation type="journal article" date="2008" name="Int. J. Syst. Evol. Microbiol.">
        <title>Methanocella paludicola gen. nov., sp. nov., a methane-producing archaeon, the first isolate of the lineage 'Rice Cluster I', and proposal of the new archaeal order Methanocellales ord. nov.</title>
        <authorList>
            <person name="Sakai S."/>
            <person name="Imachi H."/>
            <person name="Hanada S."/>
            <person name="Ohashi A."/>
            <person name="Harada H."/>
            <person name="Kamagata Y."/>
        </authorList>
    </citation>
    <scope>NUCLEOTIDE SEQUENCE [LARGE SCALE GENOMIC DNA]</scope>
    <source>
        <strain evidence="8">DSM 17711 / JCM 13418 / NBRC 101707 / SANAE</strain>
    </source>
</reference>
<evidence type="ECO:0000256" key="3">
    <source>
        <dbReference type="ARBA" id="ARBA00022723"/>
    </source>
</evidence>
<dbReference type="PANTHER" id="PTHR12682">
    <property type="entry name" value="ARCHEASE"/>
    <property type="match status" value="1"/>
</dbReference>
<dbReference type="FunCoup" id="D1Z079">
    <property type="interactions" value="43"/>
</dbReference>
<accession>D1Z079</accession>
<evidence type="ECO:0000256" key="5">
    <source>
        <dbReference type="HAMAP-Rule" id="MF_01222"/>
    </source>
</evidence>
<dbReference type="KEGG" id="mpd:MCP_2029"/>
<comment type="similarity">
    <text evidence="1 5">Belongs to the archease family.</text>
</comment>
<dbReference type="InterPro" id="IPR023572">
    <property type="entry name" value="Archease_dom"/>
</dbReference>
<dbReference type="InParanoid" id="D1Z079"/>
<keyword evidence="2 5" id="KW-0819">tRNA processing</keyword>
<dbReference type="Pfam" id="PF01951">
    <property type="entry name" value="Archease"/>
    <property type="match status" value="1"/>
</dbReference>
<proteinExistence type="inferred from homology"/>
<dbReference type="HAMAP" id="MF_01222">
    <property type="entry name" value="Archease_arch"/>
    <property type="match status" value="1"/>
</dbReference>
<evidence type="ECO:0000313" key="8">
    <source>
        <dbReference type="Proteomes" id="UP000001882"/>
    </source>
</evidence>
<name>D1Z079_METPS</name>
<dbReference type="PANTHER" id="PTHR12682:SF11">
    <property type="entry name" value="PROTEIN ARCHEASE"/>
    <property type="match status" value="1"/>
</dbReference>
<dbReference type="InterPro" id="IPR022952">
    <property type="entry name" value="Archease_arc"/>
</dbReference>
<dbReference type="InterPro" id="IPR002804">
    <property type="entry name" value="Archease"/>
</dbReference>
<evidence type="ECO:0000259" key="6">
    <source>
        <dbReference type="Pfam" id="PF01951"/>
    </source>
</evidence>
<dbReference type="STRING" id="304371.MCP_2029"/>
<feature type="binding site" evidence="5">
    <location>
        <position position="140"/>
    </location>
    <ligand>
        <name>Ca(2+)</name>
        <dbReference type="ChEBI" id="CHEBI:29108"/>
    </ligand>
</feature>